<proteinExistence type="predicted"/>
<organism evidence="1 2">
    <name type="scientific">Trichonephila clavata</name>
    <name type="common">Joro spider</name>
    <name type="synonym">Nephila clavata</name>
    <dbReference type="NCBI Taxonomy" id="2740835"/>
    <lineage>
        <taxon>Eukaryota</taxon>
        <taxon>Metazoa</taxon>
        <taxon>Ecdysozoa</taxon>
        <taxon>Arthropoda</taxon>
        <taxon>Chelicerata</taxon>
        <taxon>Arachnida</taxon>
        <taxon>Araneae</taxon>
        <taxon>Araneomorphae</taxon>
        <taxon>Entelegynae</taxon>
        <taxon>Araneoidea</taxon>
        <taxon>Nephilidae</taxon>
        <taxon>Trichonephila</taxon>
    </lineage>
</organism>
<reference evidence="1" key="1">
    <citation type="submission" date="2020-07" db="EMBL/GenBank/DDBJ databases">
        <title>Multicomponent nature underlies the extraordinary mechanical properties of spider dragline silk.</title>
        <authorList>
            <person name="Kono N."/>
            <person name="Nakamura H."/>
            <person name="Mori M."/>
            <person name="Yoshida Y."/>
            <person name="Ohtoshi R."/>
            <person name="Malay A.D."/>
            <person name="Moran D.A.P."/>
            <person name="Tomita M."/>
            <person name="Numata K."/>
            <person name="Arakawa K."/>
        </authorList>
    </citation>
    <scope>NUCLEOTIDE SEQUENCE</scope>
</reference>
<gene>
    <name evidence="1" type="ORF">TNCT_116631</name>
</gene>
<sequence length="127" mass="14821">MQDVCKFNERQKEKSELCIILQKRLRQASKWWHAKWVFLSQWCSVLCTGNVYILNKSKECNICTQMVIPAVQTLSSRWMNNNDPRFPVLVLFSDETILSRESIINTFGLTVIPTVLTTLHINVKKFS</sequence>
<accession>A0A8X6KBD7</accession>
<keyword evidence="2" id="KW-1185">Reference proteome</keyword>
<name>A0A8X6KBD7_TRICU</name>
<dbReference type="Proteomes" id="UP000887116">
    <property type="component" value="Unassembled WGS sequence"/>
</dbReference>
<protein>
    <submittedName>
        <fullName evidence="1">Uncharacterized protein</fullName>
    </submittedName>
</protein>
<dbReference type="AlphaFoldDB" id="A0A8X6KBD7"/>
<comment type="caution">
    <text evidence="1">The sequence shown here is derived from an EMBL/GenBank/DDBJ whole genome shotgun (WGS) entry which is preliminary data.</text>
</comment>
<dbReference type="EMBL" id="BMAO01000691">
    <property type="protein sequence ID" value="GFQ68616.1"/>
    <property type="molecule type" value="Genomic_DNA"/>
</dbReference>
<evidence type="ECO:0000313" key="1">
    <source>
        <dbReference type="EMBL" id="GFQ68616.1"/>
    </source>
</evidence>
<evidence type="ECO:0000313" key="2">
    <source>
        <dbReference type="Proteomes" id="UP000887116"/>
    </source>
</evidence>